<accession>A0A0V1AZN1</accession>
<evidence type="ECO:0000313" key="1">
    <source>
        <dbReference type="EMBL" id="KRY30219.1"/>
    </source>
</evidence>
<reference evidence="1 2" key="1">
    <citation type="submission" date="2015-01" db="EMBL/GenBank/DDBJ databases">
        <title>Evolution of Trichinella species and genotypes.</title>
        <authorList>
            <person name="Korhonen P.K."/>
            <person name="Edoardo P."/>
            <person name="Giuseppe L.R."/>
            <person name="Gasser R.B."/>
        </authorList>
    </citation>
    <scope>NUCLEOTIDE SEQUENCE [LARGE SCALE GENOMIC DNA]</scope>
    <source>
        <strain evidence="1">ISS3</strain>
    </source>
</reference>
<comment type="caution">
    <text evidence="1">The sequence shown here is derived from an EMBL/GenBank/DDBJ whole genome shotgun (WGS) entry which is preliminary data.</text>
</comment>
<dbReference type="EMBL" id="JYDH01000147">
    <property type="protein sequence ID" value="KRY30219.1"/>
    <property type="molecule type" value="Genomic_DNA"/>
</dbReference>
<sequence length="117" mass="13269">MPRKEKQKGIQTSYGGQVDLIINFQALSDGDFQDIMTTVCYVICYAKDTETSFKFCSLKNTHKELYATLKIPKVDRGPADPRNLLVVVLKINNALHTVACRQGILASKYIQRQTWSQ</sequence>
<evidence type="ECO:0000313" key="2">
    <source>
        <dbReference type="Proteomes" id="UP000054776"/>
    </source>
</evidence>
<dbReference type="InParanoid" id="A0A0V1AZN1"/>
<name>A0A0V1AZN1_TRISP</name>
<dbReference type="AlphaFoldDB" id="A0A0V1AZN1"/>
<dbReference type="OrthoDB" id="6601970at2759"/>
<keyword evidence="2" id="KW-1185">Reference proteome</keyword>
<protein>
    <submittedName>
        <fullName evidence="1">Uncharacterized protein</fullName>
    </submittedName>
</protein>
<proteinExistence type="predicted"/>
<organism evidence="1 2">
    <name type="scientific">Trichinella spiralis</name>
    <name type="common">Trichina worm</name>
    <dbReference type="NCBI Taxonomy" id="6334"/>
    <lineage>
        <taxon>Eukaryota</taxon>
        <taxon>Metazoa</taxon>
        <taxon>Ecdysozoa</taxon>
        <taxon>Nematoda</taxon>
        <taxon>Enoplea</taxon>
        <taxon>Dorylaimia</taxon>
        <taxon>Trichinellida</taxon>
        <taxon>Trichinellidae</taxon>
        <taxon>Trichinella</taxon>
    </lineage>
</organism>
<dbReference type="Proteomes" id="UP000054776">
    <property type="component" value="Unassembled WGS sequence"/>
</dbReference>
<gene>
    <name evidence="1" type="ORF">T01_5505</name>
</gene>